<dbReference type="EMBL" id="AP009152">
    <property type="protein sequence ID" value="BAG28991.1"/>
    <property type="molecule type" value="Genomic_DNA"/>
</dbReference>
<comment type="similarity">
    <text evidence="1 4 5">Belongs to the bacterial ribosomal protein bL17 family.</text>
</comment>
<evidence type="ECO:0000313" key="8">
    <source>
        <dbReference type="Proteomes" id="UP000008838"/>
    </source>
</evidence>
<dbReference type="GO" id="GO:0003735">
    <property type="term" value="F:structural constituent of ribosome"/>
    <property type="evidence" value="ECO:0007669"/>
    <property type="project" value="InterPro"/>
</dbReference>
<dbReference type="InterPro" id="IPR047859">
    <property type="entry name" value="Ribosomal_bL17_CS"/>
</dbReference>
<gene>
    <name evidence="4 7" type="primary">rplQ</name>
    <name evidence="7" type="ordered locus">KRH_06440</name>
</gene>
<dbReference type="HOGENOM" id="CLU_074407_0_0_11"/>
<accession>B2GJ21</accession>
<keyword evidence="3 4" id="KW-0687">Ribonucleoprotein</keyword>
<keyword evidence="8" id="KW-1185">Reference proteome</keyword>
<dbReference type="Proteomes" id="UP000008838">
    <property type="component" value="Chromosome"/>
</dbReference>
<evidence type="ECO:0000256" key="3">
    <source>
        <dbReference type="ARBA" id="ARBA00023274"/>
    </source>
</evidence>
<evidence type="ECO:0000256" key="6">
    <source>
        <dbReference type="SAM" id="MobiDB-lite"/>
    </source>
</evidence>
<dbReference type="PANTHER" id="PTHR14413">
    <property type="entry name" value="RIBOSOMAL PROTEIN L17"/>
    <property type="match status" value="1"/>
</dbReference>
<evidence type="ECO:0000313" key="7">
    <source>
        <dbReference type="EMBL" id="BAG28991.1"/>
    </source>
</evidence>
<dbReference type="Pfam" id="PF01196">
    <property type="entry name" value="Ribosomal_L17"/>
    <property type="match status" value="1"/>
</dbReference>
<dbReference type="FunFam" id="3.90.1030.10:FF:000001">
    <property type="entry name" value="50S ribosomal protein L17"/>
    <property type="match status" value="1"/>
</dbReference>
<keyword evidence="2 4" id="KW-0689">Ribosomal protein</keyword>
<feature type="region of interest" description="Disordered" evidence="6">
    <location>
        <begin position="131"/>
        <end position="194"/>
    </location>
</feature>
<dbReference type="eggNOG" id="COG0203">
    <property type="taxonomic scope" value="Bacteria"/>
</dbReference>
<dbReference type="NCBIfam" id="TIGR00059">
    <property type="entry name" value="L17"/>
    <property type="match status" value="1"/>
</dbReference>
<evidence type="ECO:0000256" key="2">
    <source>
        <dbReference type="ARBA" id="ARBA00022980"/>
    </source>
</evidence>
<dbReference type="STRING" id="378753.KRH_06440"/>
<comment type="subunit">
    <text evidence="4">Part of the 50S ribosomal subunit. Contacts protein L32.</text>
</comment>
<dbReference type="RefSeq" id="WP_012397716.1">
    <property type="nucleotide sequence ID" value="NC_010617.1"/>
</dbReference>
<proteinExistence type="inferred from homology"/>
<dbReference type="GO" id="GO:0022625">
    <property type="term" value="C:cytosolic large ribosomal subunit"/>
    <property type="evidence" value="ECO:0007669"/>
    <property type="project" value="TreeGrafter"/>
</dbReference>
<dbReference type="SUPFAM" id="SSF64263">
    <property type="entry name" value="Prokaryotic ribosomal protein L17"/>
    <property type="match status" value="1"/>
</dbReference>
<evidence type="ECO:0000256" key="5">
    <source>
        <dbReference type="RuleBase" id="RU000660"/>
    </source>
</evidence>
<dbReference type="AlphaFoldDB" id="B2GJ21"/>
<name>B2GJ21_KOCRD</name>
<dbReference type="PANTHER" id="PTHR14413:SF16">
    <property type="entry name" value="LARGE RIBOSOMAL SUBUNIT PROTEIN BL17M"/>
    <property type="match status" value="1"/>
</dbReference>
<dbReference type="PROSITE" id="PS01167">
    <property type="entry name" value="RIBOSOMAL_L17"/>
    <property type="match status" value="1"/>
</dbReference>
<dbReference type="InterPro" id="IPR000456">
    <property type="entry name" value="Ribosomal_bL17"/>
</dbReference>
<dbReference type="InterPro" id="IPR036373">
    <property type="entry name" value="Ribosomal_bL17_sf"/>
</dbReference>
<dbReference type="GO" id="GO:0006412">
    <property type="term" value="P:translation"/>
    <property type="evidence" value="ECO:0007669"/>
    <property type="project" value="UniProtKB-UniRule"/>
</dbReference>
<reference evidence="7 8" key="1">
    <citation type="journal article" date="2008" name="J. Bacteriol.">
        <title>Complete genome sequence of the soil actinomycete Kocuria rhizophila.</title>
        <authorList>
            <person name="Takarada H."/>
            <person name="Sekine M."/>
            <person name="Kosugi H."/>
            <person name="Matsuo Y."/>
            <person name="Fujisawa T."/>
            <person name="Omata S."/>
            <person name="Kishi E."/>
            <person name="Shimizu A."/>
            <person name="Tsukatani N."/>
            <person name="Tanikawa S."/>
            <person name="Fujita N."/>
            <person name="Harayama S."/>
        </authorList>
    </citation>
    <scope>NUCLEOTIDE SEQUENCE [LARGE SCALE GENOMIC DNA]</scope>
    <source>
        <strain evidence="8">ATCC 9341 / DSM 348 / NBRC 103217 / DC2201</strain>
    </source>
</reference>
<dbReference type="OrthoDB" id="9809073at2"/>
<feature type="compositionally biased region" description="Low complexity" evidence="6">
    <location>
        <begin position="134"/>
        <end position="148"/>
    </location>
</feature>
<dbReference type="Gene3D" id="3.90.1030.10">
    <property type="entry name" value="Ribosomal protein L17"/>
    <property type="match status" value="1"/>
</dbReference>
<evidence type="ECO:0000256" key="4">
    <source>
        <dbReference type="HAMAP-Rule" id="MF_01368"/>
    </source>
</evidence>
<protein>
    <recommendedName>
        <fullName evidence="4">Large ribosomal subunit protein bL17</fullName>
    </recommendedName>
</protein>
<dbReference type="KEGG" id="krh:KRH_06440"/>
<sequence>MPTPTKGPRLGAGPTHERMILSNMSQQLFEHKRITTTVTKAKRLRPVAERLITFAKRGDLASRRRVMRQLTDKSVVHELFTSIAPAMDGREGGYTRITKIGNRKGDNAPMAVIELVMEPVASKATVSEAERATAKAAPAPVAPVDTPAGSTTADVQEKEIPADEQAPAVGSEEAAEVAAENQDAEFPGSHAPLESGEAPEGFAVKGNRNSMKYHVPGSRWYSGTTAEIWFDSPANAEAAGFQPAGGAAAQKISE</sequence>
<dbReference type="HAMAP" id="MF_01368">
    <property type="entry name" value="Ribosomal_bL17"/>
    <property type="match status" value="1"/>
</dbReference>
<organism evidence="7 8">
    <name type="scientific">Kocuria rhizophila (strain ATCC 9341 / DSM 348 / NBRC 103217 / DC2201)</name>
    <dbReference type="NCBI Taxonomy" id="378753"/>
    <lineage>
        <taxon>Bacteria</taxon>
        <taxon>Bacillati</taxon>
        <taxon>Actinomycetota</taxon>
        <taxon>Actinomycetes</taxon>
        <taxon>Micrococcales</taxon>
        <taxon>Micrococcaceae</taxon>
        <taxon>Kocuria</taxon>
    </lineage>
</organism>
<evidence type="ECO:0000256" key="1">
    <source>
        <dbReference type="ARBA" id="ARBA00008777"/>
    </source>
</evidence>
<feature type="compositionally biased region" description="Low complexity" evidence="6">
    <location>
        <begin position="166"/>
        <end position="185"/>
    </location>
</feature>